<evidence type="ECO:0000313" key="2">
    <source>
        <dbReference type="Proteomes" id="UP000824048"/>
    </source>
</evidence>
<dbReference type="InterPro" id="IPR007169">
    <property type="entry name" value="RemA-like"/>
</dbReference>
<evidence type="ECO:0000313" key="1">
    <source>
        <dbReference type="EMBL" id="HIZ42826.1"/>
    </source>
</evidence>
<name>A0A9D2ESU1_9FIRM</name>
<accession>A0A9D2ESU1</accession>
<comment type="caution">
    <text evidence="1">The sequence shown here is derived from an EMBL/GenBank/DDBJ whole genome shotgun (WGS) entry which is preliminary data.</text>
</comment>
<dbReference type="AlphaFoldDB" id="A0A9D2ESU1"/>
<protein>
    <submittedName>
        <fullName evidence="1">DUF370 domain-containing protein</fullName>
    </submittedName>
</protein>
<sequence>MYFHAGQDFVLNTRDVLGVFDLDTAGASRRTEEYFRKAEAEGAVVDLCAPGTLPKSFILTDFPDETLYLSQLSPAALKKRTGKVDFLNNK</sequence>
<reference evidence="1" key="1">
    <citation type="journal article" date="2021" name="PeerJ">
        <title>Extensive microbial diversity within the chicken gut microbiome revealed by metagenomics and culture.</title>
        <authorList>
            <person name="Gilroy R."/>
            <person name="Ravi A."/>
            <person name="Getino M."/>
            <person name="Pursley I."/>
            <person name="Horton D.L."/>
            <person name="Alikhan N.F."/>
            <person name="Baker D."/>
            <person name="Gharbi K."/>
            <person name="Hall N."/>
            <person name="Watson M."/>
            <person name="Adriaenssens E.M."/>
            <person name="Foster-Nyarko E."/>
            <person name="Jarju S."/>
            <person name="Secka A."/>
            <person name="Antonio M."/>
            <person name="Oren A."/>
            <person name="Chaudhuri R.R."/>
            <person name="La Ragione R."/>
            <person name="Hildebrand F."/>
            <person name="Pallen M.J."/>
        </authorList>
    </citation>
    <scope>NUCLEOTIDE SEQUENCE</scope>
    <source>
        <strain evidence="1">ChiSxjej1B13-11774</strain>
    </source>
</reference>
<dbReference type="Pfam" id="PF04025">
    <property type="entry name" value="RemA-like"/>
    <property type="match status" value="1"/>
</dbReference>
<proteinExistence type="predicted"/>
<reference evidence="1" key="2">
    <citation type="submission" date="2021-04" db="EMBL/GenBank/DDBJ databases">
        <authorList>
            <person name="Gilroy R."/>
        </authorList>
    </citation>
    <scope>NUCLEOTIDE SEQUENCE</scope>
    <source>
        <strain evidence="1">ChiSxjej1B13-11774</strain>
    </source>
</reference>
<dbReference type="Proteomes" id="UP000824048">
    <property type="component" value="Unassembled WGS sequence"/>
</dbReference>
<organism evidence="1 2">
    <name type="scientific">Candidatus Gemmiger excrementigallinarum</name>
    <dbReference type="NCBI Taxonomy" id="2838609"/>
    <lineage>
        <taxon>Bacteria</taxon>
        <taxon>Bacillati</taxon>
        <taxon>Bacillota</taxon>
        <taxon>Clostridia</taxon>
        <taxon>Eubacteriales</taxon>
        <taxon>Gemmiger</taxon>
    </lineage>
</organism>
<dbReference type="NCBIfam" id="NF046065">
    <property type="entry name" value="MtxRegRemB"/>
    <property type="match status" value="1"/>
</dbReference>
<dbReference type="EMBL" id="DXBP01000058">
    <property type="protein sequence ID" value="HIZ42826.1"/>
    <property type="molecule type" value="Genomic_DNA"/>
</dbReference>
<gene>
    <name evidence="1" type="ORF">H9811_09725</name>
</gene>